<keyword evidence="6" id="KW-1185">Reference proteome</keyword>
<dbReference type="InterPro" id="IPR024733">
    <property type="entry name" value="NAGLU_tim-barrel"/>
</dbReference>
<accession>A0AAF0Y0G2</accession>
<dbReference type="GO" id="GO:0016787">
    <property type="term" value="F:hydrolase activity"/>
    <property type="evidence" value="ECO:0007669"/>
    <property type="project" value="UniProtKB-KW"/>
</dbReference>
<dbReference type="InterPro" id="IPR024732">
    <property type="entry name" value="NAGLU_C"/>
</dbReference>
<gene>
    <name evidence="5" type="primary">NAGLU_1</name>
    <name evidence="5" type="ORF">LOC62_01G001269</name>
</gene>
<feature type="domain" description="Alpha-N-acetylglucosaminidase C-terminal" evidence="4">
    <location>
        <begin position="461"/>
        <end position="737"/>
    </location>
</feature>
<dbReference type="PANTHER" id="PTHR12872">
    <property type="entry name" value="ALPHA-N-ACETYLGLUCOSAMINIDASE"/>
    <property type="match status" value="1"/>
</dbReference>
<dbReference type="Pfam" id="PF12972">
    <property type="entry name" value="NAGLU_C"/>
    <property type="match status" value="1"/>
</dbReference>
<evidence type="ECO:0000259" key="3">
    <source>
        <dbReference type="Pfam" id="PF12971"/>
    </source>
</evidence>
<dbReference type="InterPro" id="IPR007781">
    <property type="entry name" value="NAGLU"/>
</dbReference>
<dbReference type="InterPro" id="IPR029018">
    <property type="entry name" value="Hex-like_dom2"/>
</dbReference>
<dbReference type="AlphaFoldDB" id="A0AAF0Y0G2"/>
<dbReference type="Gene3D" id="3.30.379.10">
    <property type="entry name" value="Chitobiase/beta-hexosaminidase domain 2-like"/>
    <property type="match status" value="1"/>
</dbReference>
<evidence type="ECO:0000256" key="1">
    <source>
        <dbReference type="ARBA" id="ARBA00022801"/>
    </source>
</evidence>
<sequence length="745" mass="82714">MTTTTPWTPVGAEPSGPGALQALVERRLPKSLHDKFTFVLDASVAKAAQFDSYTVSCKDGHIKITSATTPGLSRGLLAYLRTLGGDIFWSGDTFTETLGANITDAELKGGAWAEIRYFLNIVAHSYTLAYYDWPKWEYLLDWAALHGITMPLAVGGQEQIWLEVYRDFGLADADILEYLPSAGFKAWMYMGNTHGSWTQRVTAEYVAAQWELQKKVVSRMVAFGMTPVLPGFSGFVPAALHDKIGGPDFLLASRWNDMPNEYSCNTALEPTWPSWNTVQTAFLRKQQALYGGWTSHHYSVDLYNELHPSSIEPEYLAANARATMDSLKAADERAVWVMQAWCFRDDVAHWPPSAVKGFLSGTTQEEHLILDLAAEHMPFWNRSENYHGKRWVWNTLHNYGQNNNLFGALEEYSAALASARRDGGNLVGIGLTPEGLNQNEIVYERALDAAWDDAPADLGAWLPGWVSRRYQLPSATVSPAHTAWKELAASAYRSNDARVQGVYRSIFDMVPAASGMLGKGTHFFATIIPYDTARVVLALDCLLAAAKETPALEAAPAFSYDLVDVARQVLLNAGVGLYKALIAAWEKGDKPGVAEHSARIVELLRDVDALLGTDKNHLLAPWIAGARSWAATDADADKLELDARNQILLWGTGAATPWCLDRYAAKHWHGVVGTAYARSWELFGEHLLTTTPDQYDYPAWCAKVEAYEKEWQAEKWGEREGETWGTVGKPVQVAVRLRAKWAEWL</sequence>
<dbReference type="Pfam" id="PF05089">
    <property type="entry name" value="NAGLU"/>
    <property type="match status" value="1"/>
</dbReference>
<evidence type="ECO:0000313" key="5">
    <source>
        <dbReference type="EMBL" id="WOO77705.1"/>
    </source>
</evidence>
<evidence type="ECO:0000313" key="6">
    <source>
        <dbReference type="Proteomes" id="UP000827549"/>
    </source>
</evidence>
<reference evidence="5" key="1">
    <citation type="submission" date="2023-10" db="EMBL/GenBank/DDBJ databases">
        <authorList>
            <person name="Noh H."/>
        </authorList>
    </citation>
    <scope>NUCLEOTIDE SEQUENCE</scope>
    <source>
        <strain evidence="5">DUCC4014</strain>
    </source>
</reference>
<proteinExistence type="predicted"/>
<dbReference type="RefSeq" id="XP_062623737.1">
    <property type="nucleotide sequence ID" value="XM_062767753.1"/>
</dbReference>
<feature type="domain" description="Alpha-N-acetylglucosaminidase N-terminal" evidence="3">
    <location>
        <begin position="19"/>
        <end position="95"/>
    </location>
</feature>
<dbReference type="Pfam" id="PF12971">
    <property type="entry name" value="NAGLU_N"/>
    <property type="match status" value="1"/>
</dbReference>
<evidence type="ECO:0000259" key="4">
    <source>
        <dbReference type="Pfam" id="PF12972"/>
    </source>
</evidence>
<dbReference type="EMBL" id="CP086714">
    <property type="protein sequence ID" value="WOO77705.1"/>
    <property type="molecule type" value="Genomic_DNA"/>
</dbReference>
<dbReference type="Proteomes" id="UP000827549">
    <property type="component" value="Chromosome 1"/>
</dbReference>
<keyword evidence="1" id="KW-0378">Hydrolase</keyword>
<dbReference type="PANTHER" id="PTHR12872:SF1">
    <property type="entry name" value="ALPHA-N-ACETYLGLUCOSAMINIDASE"/>
    <property type="match status" value="1"/>
</dbReference>
<dbReference type="GeneID" id="87804526"/>
<dbReference type="Gene3D" id="1.20.120.670">
    <property type="entry name" value="N-acetyl-b-d-glucoasminidase"/>
    <property type="match status" value="1"/>
</dbReference>
<dbReference type="InterPro" id="IPR024240">
    <property type="entry name" value="NAGLU_N"/>
</dbReference>
<dbReference type="Gene3D" id="3.20.20.80">
    <property type="entry name" value="Glycosidases"/>
    <property type="match status" value="1"/>
</dbReference>
<organism evidence="5 6">
    <name type="scientific">Vanrija pseudolonga</name>
    <dbReference type="NCBI Taxonomy" id="143232"/>
    <lineage>
        <taxon>Eukaryota</taxon>
        <taxon>Fungi</taxon>
        <taxon>Dikarya</taxon>
        <taxon>Basidiomycota</taxon>
        <taxon>Agaricomycotina</taxon>
        <taxon>Tremellomycetes</taxon>
        <taxon>Trichosporonales</taxon>
        <taxon>Trichosporonaceae</taxon>
        <taxon>Vanrija</taxon>
    </lineage>
</organism>
<name>A0AAF0Y0G2_9TREE</name>
<evidence type="ECO:0000259" key="2">
    <source>
        <dbReference type="Pfam" id="PF05089"/>
    </source>
</evidence>
<feature type="domain" description="Alpha-N-acetylglucosaminidase tim-barrel" evidence="2">
    <location>
        <begin position="116"/>
        <end position="452"/>
    </location>
</feature>
<protein>
    <submittedName>
        <fullName evidence="5">Alpha-N-acetylglucosaminidase</fullName>
    </submittedName>
</protein>